<protein>
    <submittedName>
        <fullName evidence="1">Uncharacterized protein</fullName>
    </submittedName>
</protein>
<sequence length="287" mass="32544">MLLPSTVRSSSSFFTDFKIPISSRELSVRHVAKFKLPPMHAAQFALFILLSLFTVYQLFYLLKDLFQPKKKRRSVMLPLVLTVFIMLASYLLNAIFLGSVFSQPNPIGSTLLATPANALSILSDVFIIFTLVHFLWEDIMDRNYLVWIFIQYPPWIASIVLLIRSGQQEWLVSGGVSLGTGLSPDPTGARHFYVWYMAHWFALVVLLLVAMIGCLPQETHTALTSIAGYLLLLMIYESVQFGRVKPPMHVDILNRWFLADIIFRGLLRARIVSRYSRGCAPLPPAYG</sequence>
<evidence type="ECO:0000313" key="1">
    <source>
        <dbReference type="EMBL" id="TFK61584.1"/>
    </source>
</evidence>
<evidence type="ECO:0000313" key="2">
    <source>
        <dbReference type="Proteomes" id="UP000308600"/>
    </source>
</evidence>
<keyword evidence="2" id="KW-1185">Reference proteome</keyword>
<proteinExistence type="predicted"/>
<reference evidence="1 2" key="1">
    <citation type="journal article" date="2019" name="Nat. Ecol. Evol.">
        <title>Megaphylogeny resolves global patterns of mushroom evolution.</title>
        <authorList>
            <person name="Varga T."/>
            <person name="Krizsan K."/>
            <person name="Foldi C."/>
            <person name="Dima B."/>
            <person name="Sanchez-Garcia M."/>
            <person name="Sanchez-Ramirez S."/>
            <person name="Szollosi G.J."/>
            <person name="Szarkandi J.G."/>
            <person name="Papp V."/>
            <person name="Albert L."/>
            <person name="Andreopoulos W."/>
            <person name="Angelini C."/>
            <person name="Antonin V."/>
            <person name="Barry K.W."/>
            <person name="Bougher N.L."/>
            <person name="Buchanan P."/>
            <person name="Buyck B."/>
            <person name="Bense V."/>
            <person name="Catcheside P."/>
            <person name="Chovatia M."/>
            <person name="Cooper J."/>
            <person name="Damon W."/>
            <person name="Desjardin D."/>
            <person name="Finy P."/>
            <person name="Geml J."/>
            <person name="Haridas S."/>
            <person name="Hughes K."/>
            <person name="Justo A."/>
            <person name="Karasinski D."/>
            <person name="Kautmanova I."/>
            <person name="Kiss B."/>
            <person name="Kocsube S."/>
            <person name="Kotiranta H."/>
            <person name="LaButti K.M."/>
            <person name="Lechner B.E."/>
            <person name="Liimatainen K."/>
            <person name="Lipzen A."/>
            <person name="Lukacs Z."/>
            <person name="Mihaltcheva S."/>
            <person name="Morgado L.N."/>
            <person name="Niskanen T."/>
            <person name="Noordeloos M.E."/>
            <person name="Ohm R.A."/>
            <person name="Ortiz-Santana B."/>
            <person name="Ovrebo C."/>
            <person name="Racz N."/>
            <person name="Riley R."/>
            <person name="Savchenko A."/>
            <person name="Shiryaev A."/>
            <person name="Soop K."/>
            <person name="Spirin V."/>
            <person name="Szebenyi C."/>
            <person name="Tomsovsky M."/>
            <person name="Tulloss R.E."/>
            <person name="Uehling J."/>
            <person name="Grigoriev I.V."/>
            <person name="Vagvolgyi C."/>
            <person name="Papp T."/>
            <person name="Martin F.M."/>
            <person name="Miettinen O."/>
            <person name="Hibbett D.S."/>
            <person name="Nagy L.G."/>
        </authorList>
    </citation>
    <scope>NUCLEOTIDE SEQUENCE [LARGE SCALE GENOMIC DNA]</scope>
    <source>
        <strain evidence="1 2">NL-1719</strain>
    </source>
</reference>
<dbReference type="EMBL" id="ML208645">
    <property type="protein sequence ID" value="TFK61584.1"/>
    <property type="molecule type" value="Genomic_DNA"/>
</dbReference>
<name>A0ACD3A7I2_9AGAR</name>
<accession>A0ACD3A7I2</accession>
<organism evidence="1 2">
    <name type="scientific">Pluteus cervinus</name>
    <dbReference type="NCBI Taxonomy" id="181527"/>
    <lineage>
        <taxon>Eukaryota</taxon>
        <taxon>Fungi</taxon>
        <taxon>Dikarya</taxon>
        <taxon>Basidiomycota</taxon>
        <taxon>Agaricomycotina</taxon>
        <taxon>Agaricomycetes</taxon>
        <taxon>Agaricomycetidae</taxon>
        <taxon>Agaricales</taxon>
        <taxon>Pluteineae</taxon>
        <taxon>Pluteaceae</taxon>
        <taxon>Pluteus</taxon>
    </lineage>
</organism>
<dbReference type="Proteomes" id="UP000308600">
    <property type="component" value="Unassembled WGS sequence"/>
</dbReference>
<gene>
    <name evidence="1" type="ORF">BDN72DRAFT_965077</name>
</gene>